<sequence length="259" mass="28613">MFRTASRLPRRTLFSATVAGTAVGLHEREKLSIYPSPTPDTVLVDSPSELEKQIGNVRRTAQDTYAGAHAHVQGWVSKWIGVEHAVENRVKSIVTPEEPLTPNLLYVGVATLTGSILARNRGLATRFLLPPFLLIASAQHFLPRTTGNLSDYLGSLEDAYFPTFAEKHEISKAHSAMTWERIKDATKNGRERINHGAVVVVDKVQELTGLKLKETIGLQKAKAEEVTRSTEAVAVNVEKKVEEAEKVEEKEAKDAKRLV</sequence>
<dbReference type="Pfam" id="PF09769">
    <property type="entry name" value="ApoO"/>
    <property type="match status" value="1"/>
</dbReference>
<dbReference type="EMBL" id="CACVBS010000042">
    <property type="protein sequence ID" value="CAA7264020.1"/>
    <property type="molecule type" value="Genomic_DNA"/>
</dbReference>
<dbReference type="OrthoDB" id="2399148at2759"/>
<dbReference type="InterPro" id="IPR033181">
    <property type="entry name" value="Mic26_fungi"/>
</dbReference>
<name>A0A8S0VVM8_CYCAE</name>
<comment type="function">
    <text evidence="1">Component of the MICOS complex, a large protein complex of the mitochondrial inner membrane that plays crucial roles in the maintenance of crista junctions, inner membrane architecture, and formation of contact sites to the outer membrane.</text>
</comment>
<comment type="subcellular location">
    <subcellularLocation>
        <location evidence="1">Mitochondrion inner membrane</location>
    </subcellularLocation>
</comment>
<protein>
    <recommendedName>
        <fullName evidence="1">MICOS complex subunit</fullName>
    </recommendedName>
</protein>
<keyword evidence="1" id="KW-0999">Mitochondrion inner membrane</keyword>
<evidence type="ECO:0000313" key="3">
    <source>
        <dbReference type="Proteomes" id="UP000467700"/>
    </source>
</evidence>
<reference evidence="2 3" key="1">
    <citation type="submission" date="2020-01" db="EMBL/GenBank/DDBJ databases">
        <authorList>
            <person name="Gupta K D."/>
        </authorList>
    </citation>
    <scope>NUCLEOTIDE SEQUENCE [LARGE SCALE GENOMIC DNA]</scope>
</reference>
<comment type="caution">
    <text evidence="2">The sequence shown here is derived from an EMBL/GenBank/DDBJ whole genome shotgun (WGS) entry which is preliminary data.</text>
</comment>
<gene>
    <name evidence="2" type="ORF">AAE3_LOCUS6219</name>
</gene>
<accession>A0A8S0VVM8</accession>
<dbReference type="PANTHER" id="PTHR28268">
    <property type="entry name" value="MICOS SUBUNIT MIC26"/>
    <property type="match status" value="1"/>
</dbReference>
<dbReference type="GO" id="GO:0042407">
    <property type="term" value="P:cristae formation"/>
    <property type="evidence" value="ECO:0007669"/>
    <property type="project" value="InterPro"/>
</dbReference>
<keyword evidence="1" id="KW-0472">Membrane</keyword>
<keyword evidence="3" id="KW-1185">Reference proteome</keyword>
<dbReference type="AlphaFoldDB" id="A0A8S0VVM8"/>
<evidence type="ECO:0000256" key="1">
    <source>
        <dbReference type="RuleBase" id="RU363021"/>
    </source>
</evidence>
<proteinExistence type="predicted"/>
<keyword evidence="1" id="KW-0496">Mitochondrion</keyword>
<dbReference type="InterPro" id="IPR019166">
    <property type="entry name" value="MIC26/MIC27"/>
</dbReference>
<evidence type="ECO:0000313" key="2">
    <source>
        <dbReference type="EMBL" id="CAA7264020.1"/>
    </source>
</evidence>
<comment type="subunit">
    <text evidence="1">Component of the mitochondrial contact site and cristae organizing system (MICOS) complex.</text>
</comment>
<dbReference type="PANTHER" id="PTHR28268:SF1">
    <property type="entry name" value="MICOS SUBUNIT MIC26"/>
    <property type="match status" value="1"/>
</dbReference>
<dbReference type="GO" id="GO:0061617">
    <property type="term" value="C:MICOS complex"/>
    <property type="evidence" value="ECO:0007669"/>
    <property type="project" value="UniProtKB-UniRule"/>
</dbReference>
<organism evidence="2 3">
    <name type="scientific">Cyclocybe aegerita</name>
    <name type="common">Black poplar mushroom</name>
    <name type="synonym">Agrocybe aegerita</name>
    <dbReference type="NCBI Taxonomy" id="1973307"/>
    <lineage>
        <taxon>Eukaryota</taxon>
        <taxon>Fungi</taxon>
        <taxon>Dikarya</taxon>
        <taxon>Basidiomycota</taxon>
        <taxon>Agaricomycotina</taxon>
        <taxon>Agaricomycetes</taxon>
        <taxon>Agaricomycetidae</taxon>
        <taxon>Agaricales</taxon>
        <taxon>Agaricineae</taxon>
        <taxon>Bolbitiaceae</taxon>
        <taxon>Cyclocybe</taxon>
    </lineage>
</organism>
<dbReference type="GO" id="GO:0044284">
    <property type="term" value="C:mitochondrial crista junction"/>
    <property type="evidence" value="ECO:0007669"/>
    <property type="project" value="TreeGrafter"/>
</dbReference>
<dbReference type="Proteomes" id="UP000467700">
    <property type="component" value="Unassembled WGS sequence"/>
</dbReference>